<dbReference type="PaxDb" id="190192-MK1173"/>
<sequence>MRSFPLLPVALVLLPAAAHAGKISVTVYPESVNVQGNALGIHERLEKELDLIVTVTDLGTGAVYDMKFNPLEPSSPAGLDVTGPVTVIATVRYARNIVTRFNVWPEGASSFSSVDVPEGRLETTVNHPRISVPSTGTFDVECPITMSLRTDKGTVTVKLLLHVSGIDVKGVKAERKGVLPELPSVVRLIPVAVALAPMVVIPGFILIDLTLNVLNGLKSTLGPVLDHLFGVLGGLLPRPG</sequence>
<keyword evidence="1" id="KW-0812">Transmembrane</keyword>
<keyword evidence="1" id="KW-0472">Membrane</keyword>
<protein>
    <submittedName>
        <fullName evidence="2">Uncharacterized protein specific for M.kandleri, MK-27 family</fullName>
    </submittedName>
</protein>
<dbReference type="GeneID" id="1477274"/>
<keyword evidence="1" id="KW-1133">Transmembrane helix</keyword>
<dbReference type="EnsemblBacteria" id="AAM02386">
    <property type="protein sequence ID" value="AAM02386"/>
    <property type="gene ID" value="MK1173"/>
</dbReference>
<gene>
    <name evidence="2" type="ordered locus">MK1173</name>
</gene>
<organism evidence="2 3">
    <name type="scientific">Methanopyrus kandleri (strain AV19 / DSM 6324 / JCM 9639 / NBRC 100938)</name>
    <dbReference type="NCBI Taxonomy" id="190192"/>
    <lineage>
        <taxon>Archaea</taxon>
        <taxon>Methanobacteriati</taxon>
        <taxon>Methanobacteriota</taxon>
        <taxon>Methanomada group</taxon>
        <taxon>Methanopyri</taxon>
        <taxon>Methanopyrales</taxon>
        <taxon>Methanopyraceae</taxon>
        <taxon>Methanopyrus</taxon>
    </lineage>
</organism>
<name>Q8TW63_METKA</name>
<dbReference type="InParanoid" id="Q8TW63"/>
<dbReference type="RefSeq" id="WP_011019541.1">
    <property type="nucleotide sequence ID" value="NC_003551.1"/>
</dbReference>
<evidence type="ECO:0000313" key="2">
    <source>
        <dbReference type="EMBL" id="AAM02386.1"/>
    </source>
</evidence>
<feature type="transmembrane region" description="Helical" evidence="1">
    <location>
        <begin position="188"/>
        <end position="211"/>
    </location>
</feature>
<evidence type="ECO:0000313" key="3">
    <source>
        <dbReference type="Proteomes" id="UP000001826"/>
    </source>
</evidence>
<accession>Q8TW63</accession>
<keyword evidence="3" id="KW-1185">Reference proteome</keyword>
<dbReference type="EMBL" id="AE009439">
    <property type="protein sequence ID" value="AAM02386.1"/>
    <property type="molecule type" value="Genomic_DNA"/>
</dbReference>
<dbReference type="AlphaFoldDB" id="Q8TW63"/>
<reference evidence="2 3" key="1">
    <citation type="journal article" date="2002" name="Proc. Natl. Acad. Sci. U.S.A.">
        <title>The complete genome of hyperthermophile Methanopyrus kandleri AV19 and monophyly of archaeal methanogens.</title>
        <authorList>
            <person name="Slesarev A.I."/>
            <person name="Mezhevaya K.V."/>
            <person name="Makarova K.S."/>
            <person name="Polushin N.N."/>
            <person name="Shcherbinina O.V."/>
            <person name="Shakhova V.V."/>
            <person name="Belova G.I."/>
            <person name="Aravind L."/>
            <person name="Natale D.A."/>
            <person name="Rogozin I.B."/>
            <person name="Tatusov R.L."/>
            <person name="Wolf Y.I."/>
            <person name="Stetter K.O."/>
            <person name="Malykh A.G."/>
            <person name="Koonin E.V."/>
            <person name="Kozyavkin S.A."/>
        </authorList>
    </citation>
    <scope>NUCLEOTIDE SEQUENCE [LARGE SCALE GENOMIC DNA]</scope>
    <source>
        <strain evidence="3">AV19 / DSM 6324 / JCM 9639 / NBRC 100938</strain>
    </source>
</reference>
<dbReference type="KEGG" id="mka:MK1173"/>
<proteinExistence type="predicted"/>
<evidence type="ECO:0000256" key="1">
    <source>
        <dbReference type="SAM" id="Phobius"/>
    </source>
</evidence>
<dbReference type="HOGENOM" id="CLU_1154356_0_0_2"/>
<dbReference type="Proteomes" id="UP000001826">
    <property type="component" value="Chromosome"/>
</dbReference>